<keyword evidence="6" id="KW-1185">Reference proteome</keyword>
<dbReference type="GO" id="GO:0006351">
    <property type="term" value="P:DNA-templated transcription"/>
    <property type="evidence" value="ECO:0007669"/>
    <property type="project" value="InterPro"/>
</dbReference>
<dbReference type="InterPro" id="IPR050613">
    <property type="entry name" value="Sec_Metabolite_Reg"/>
</dbReference>
<dbReference type="GeneID" id="25277153"/>
<dbReference type="GO" id="GO:0008270">
    <property type="term" value="F:zinc ion binding"/>
    <property type="evidence" value="ECO:0007669"/>
    <property type="project" value="InterPro"/>
</dbReference>
<dbReference type="HOGENOM" id="CLU_004083_8_0_1"/>
<feature type="domain" description="Xylanolytic transcriptional activator regulatory" evidence="4">
    <location>
        <begin position="248"/>
        <end position="322"/>
    </location>
</feature>
<dbReference type="Proteomes" id="UP000027920">
    <property type="component" value="Unassembled WGS sequence"/>
</dbReference>
<comment type="subcellular location">
    <subcellularLocation>
        <location evidence="1">Nucleus</location>
    </subcellularLocation>
</comment>
<keyword evidence="2" id="KW-0539">Nucleus</keyword>
<protein>
    <recommendedName>
        <fullName evidence="4">Xylanolytic transcriptional activator regulatory domain-containing protein</fullName>
    </recommendedName>
</protein>
<organism evidence="5 6">
    <name type="scientific">Exophiala aquamarina CBS 119918</name>
    <dbReference type="NCBI Taxonomy" id="1182545"/>
    <lineage>
        <taxon>Eukaryota</taxon>
        <taxon>Fungi</taxon>
        <taxon>Dikarya</taxon>
        <taxon>Ascomycota</taxon>
        <taxon>Pezizomycotina</taxon>
        <taxon>Eurotiomycetes</taxon>
        <taxon>Chaetothyriomycetidae</taxon>
        <taxon>Chaetothyriales</taxon>
        <taxon>Herpotrichiellaceae</taxon>
        <taxon>Exophiala</taxon>
    </lineage>
</organism>
<dbReference type="Pfam" id="PF04082">
    <property type="entry name" value="Fungal_trans"/>
    <property type="match status" value="1"/>
</dbReference>
<evidence type="ECO:0000259" key="4">
    <source>
        <dbReference type="SMART" id="SM00906"/>
    </source>
</evidence>
<dbReference type="GO" id="GO:0005634">
    <property type="term" value="C:nucleus"/>
    <property type="evidence" value="ECO:0007669"/>
    <property type="project" value="UniProtKB-SubCell"/>
</dbReference>
<feature type="region of interest" description="Disordered" evidence="3">
    <location>
        <begin position="542"/>
        <end position="562"/>
    </location>
</feature>
<evidence type="ECO:0000313" key="5">
    <source>
        <dbReference type="EMBL" id="KEF60647.1"/>
    </source>
</evidence>
<evidence type="ECO:0000256" key="1">
    <source>
        <dbReference type="ARBA" id="ARBA00004123"/>
    </source>
</evidence>
<dbReference type="EMBL" id="AMGV01000002">
    <property type="protein sequence ID" value="KEF60647.1"/>
    <property type="molecule type" value="Genomic_DNA"/>
</dbReference>
<reference evidence="5 6" key="1">
    <citation type="submission" date="2013-03" db="EMBL/GenBank/DDBJ databases">
        <title>The Genome Sequence of Exophiala aquamarina CBS 119918.</title>
        <authorList>
            <consortium name="The Broad Institute Genomics Platform"/>
            <person name="Cuomo C."/>
            <person name="de Hoog S."/>
            <person name="Gorbushina A."/>
            <person name="Walker B."/>
            <person name="Young S.K."/>
            <person name="Zeng Q."/>
            <person name="Gargeya S."/>
            <person name="Fitzgerald M."/>
            <person name="Haas B."/>
            <person name="Abouelleil A."/>
            <person name="Allen A.W."/>
            <person name="Alvarado L."/>
            <person name="Arachchi H.M."/>
            <person name="Berlin A.M."/>
            <person name="Chapman S.B."/>
            <person name="Gainer-Dewar J."/>
            <person name="Goldberg J."/>
            <person name="Griggs A."/>
            <person name="Gujja S."/>
            <person name="Hansen M."/>
            <person name="Howarth C."/>
            <person name="Imamovic A."/>
            <person name="Ireland A."/>
            <person name="Larimer J."/>
            <person name="McCowan C."/>
            <person name="Murphy C."/>
            <person name="Pearson M."/>
            <person name="Poon T.W."/>
            <person name="Priest M."/>
            <person name="Roberts A."/>
            <person name="Saif S."/>
            <person name="Shea T."/>
            <person name="Sisk P."/>
            <person name="Sykes S."/>
            <person name="Wortman J."/>
            <person name="Nusbaum C."/>
            <person name="Birren B."/>
        </authorList>
    </citation>
    <scope>NUCLEOTIDE SEQUENCE [LARGE SCALE GENOMIC DNA]</scope>
    <source>
        <strain evidence="5 6">CBS 119918</strain>
    </source>
</reference>
<feature type="compositionally biased region" description="Basic and acidic residues" evidence="3">
    <location>
        <begin position="548"/>
        <end position="560"/>
    </location>
</feature>
<dbReference type="RefSeq" id="XP_013263237.1">
    <property type="nucleotide sequence ID" value="XM_013407783.1"/>
</dbReference>
<evidence type="ECO:0000313" key="6">
    <source>
        <dbReference type="Proteomes" id="UP000027920"/>
    </source>
</evidence>
<dbReference type="GO" id="GO:0003677">
    <property type="term" value="F:DNA binding"/>
    <property type="evidence" value="ECO:0007669"/>
    <property type="project" value="InterPro"/>
</dbReference>
<dbReference type="PANTHER" id="PTHR31001">
    <property type="entry name" value="UNCHARACTERIZED TRANSCRIPTIONAL REGULATORY PROTEIN"/>
    <property type="match status" value="1"/>
</dbReference>
<dbReference type="VEuPathDB" id="FungiDB:A1O9_02208"/>
<feature type="region of interest" description="Disordered" evidence="3">
    <location>
        <begin position="21"/>
        <end position="51"/>
    </location>
</feature>
<dbReference type="STRING" id="1182545.A0A072PLL8"/>
<dbReference type="PANTHER" id="PTHR31001:SF57">
    <property type="entry name" value="ZN(II)2CYS6 TRANSCRIPTION FACTOR (EUROFUNG)"/>
    <property type="match status" value="1"/>
</dbReference>
<name>A0A072PLL8_9EURO</name>
<dbReference type="InterPro" id="IPR007219">
    <property type="entry name" value="XnlR_reg_dom"/>
</dbReference>
<dbReference type="OrthoDB" id="424974at2759"/>
<dbReference type="SMART" id="SM00906">
    <property type="entry name" value="Fungal_trans"/>
    <property type="match status" value="1"/>
</dbReference>
<comment type="caution">
    <text evidence="5">The sequence shown here is derived from an EMBL/GenBank/DDBJ whole genome shotgun (WGS) entry which is preliminary data.</text>
</comment>
<proteinExistence type="predicted"/>
<accession>A0A072PLL8</accession>
<gene>
    <name evidence="5" type="ORF">A1O9_02208</name>
</gene>
<dbReference type="AlphaFoldDB" id="A0A072PLL8"/>
<evidence type="ECO:0000256" key="2">
    <source>
        <dbReference type="ARBA" id="ARBA00023242"/>
    </source>
</evidence>
<evidence type="ECO:0000256" key="3">
    <source>
        <dbReference type="SAM" id="MobiDB-lite"/>
    </source>
</evidence>
<sequence>MEEMASRIHNLENALVQATSTNGVPAESHSGGRAEATMANLPSPQRSPNHPHYLNEAGVLVQKGTLSHYFNDVLLSRALAEEESIASVVTTPPSAIVDGSTSPFSASGILSAPAFSLAPADLHPPKRVAVRLWNIYVNNVDGCTGLKLLHLPTDEVKVYSTIEQPVGAPLDHHALCLAIFYATTITLDDEEALEVLGQERYTQLLKFKVGLEQAFAQGDFLDRPTLTGLHALAIYLSAMRVHNRGSGIWVLNGLAIRMAESMGLHRDGGQLALSPFQAEIRRRLWWHLITRDSRAGEDYGLESTNSLLLTSKVAAPLNVDDVDLSPDMLELPTAKKGWTAMTFSLIHIEIAKAGQRLAEISASSRLSSLESENQRSKIIGEIRGLVEQRVLLFNVVVPQHRMAVSCARWLVQKLDFITRQQWLMLKHPGSREYLATDENLLEALEILEPRFAAMTEDELLKQFAWVRKVFPQYYVTMYILWHLCVKPEGPHVPRAWETVDMVFSGELWDEYTSGFGAKSAVLAALRVKAVALREKFQKKRSSNLNEKAGGDNESSVRELEATSSLDEIQTDTLLGDVYGSDFNFDIGSDTWPDWGILAQEFQADGQTFAASF</sequence>
<dbReference type="CDD" id="cd12148">
    <property type="entry name" value="fungal_TF_MHR"/>
    <property type="match status" value="1"/>
</dbReference>